<keyword evidence="3" id="KW-1185">Reference proteome</keyword>
<dbReference type="InterPro" id="IPR043991">
    <property type="entry name" value="Gp3-like"/>
</dbReference>
<gene>
    <name evidence="2" type="ORF">DPV79_27150</name>
</gene>
<sequence length="314" mass="33875">MLKGLSITPPVIGRISIGRVTEKNGKRLPEKDDQFTLTTQVQQRGEWVLHPLNESLRKATSGKLRAIPVRFLFNDPDLNLRAEYSLFDRESGRPVCVGNGETCRRAGDAGIEALPCPSPDGCAFGQAGNCKPYGRLNVTIGDEDELGSFIFRTTSFNSIRTLAARLHYFSAVSGNLLACLPLELKLRGKSTTQSYRSAIYYVDLGVRSGNTLEQAIVEARELDARRRAAGFDQAALDVAARAGFSNGAFEDSIEEGSAVVEEFYPVAGRPDEGDSGNSDATQPVGITAGTDSASRSTLREKLERKAVQLGGKAA</sequence>
<name>A0A365QPG0_9BURK</name>
<evidence type="ECO:0000256" key="1">
    <source>
        <dbReference type="SAM" id="MobiDB-lite"/>
    </source>
</evidence>
<reference evidence="2 3" key="1">
    <citation type="submission" date="2018-06" db="EMBL/GenBank/DDBJ databases">
        <title>Draft genome sequence of Burkholderia reimsis strain BE51 isolated from a French agricultural soil.</title>
        <authorList>
            <person name="Esmaeel Q."/>
        </authorList>
    </citation>
    <scope>NUCLEOTIDE SEQUENCE [LARGE SCALE GENOMIC DNA]</scope>
    <source>
        <strain evidence="2 3">BE51</strain>
    </source>
</reference>
<protein>
    <submittedName>
        <fullName evidence="2">Phage capsid protein</fullName>
    </submittedName>
</protein>
<dbReference type="Pfam" id="PF18897">
    <property type="entry name" value="Gp3-like"/>
    <property type="match status" value="1"/>
</dbReference>
<dbReference type="AlphaFoldDB" id="A0A365QPG0"/>
<accession>A0A365QPG0</accession>
<dbReference type="Proteomes" id="UP000252458">
    <property type="component" value="Unassembled WGS sequence"/>
</dbReference>
<feature type="region of interest" description="Disordered" evidence="1">
    <location>
        <begin position="267"/>
        <end position="299"/>
    </location>
</feature>
<comment type="caution">
    <text evidence="2">The sequence shown here is derived from an EMBL/GenBank/DDBJ whole genome shotgun (WGS) entry which is preliminary data.</text>
</comment>
<dbReference type="RefSeq" id="WP_113046947.1">
    <property type="nucleotide sequence ID" value="NZ_QMFZ01000027.1"/>
</dbReference>
<organism evidence="2 3">
    <name type="scientific">Burkholderia reimsis</name>
    <dbReference type="NCBI Taxonomy" id="2234132"/>
    <lineage>
        <taxon>Bacteria</taxon>
        <taxon>Pseudomonadati</taxon>
        <taxon>Pseudomonadota</taxon>
        <taxon>Betaproteobacteria</taxon>
        <taxon>Burkholderiales</taxon>
        <taxon>Burkholderiaceae</taxon>
        <taxon>Burkholderia</taxon>
    </lineage>
</organism>
<evidence type="ECO:0000313" key="3">
    <source>
        <dbReference type="Proteomes" id="UP000252458"/>
    </source>
</evidence>
<evidence type="ECO:0000313" key="2">
    <source>
        <dbReference type="EMBL" id="RBB35700.1"/>
    </source>
</evidence>
<dbReference type="EMBL" id="QMFZ01000027">
    <property type="protein sequence ID" value="RBB35700.1"/>
    <property type="molecule type" value="Genomic_DNA"/>
</dbReference>
<proteinExistence type="predicted"/>